<evidence type="ECO:0000256" key="2">
    <source>
        <dbReference type="SAM" id="MobiDB-lite"/>
    </source>
</evidence>
<evidence type="ECO:0000259" key="4">
    <source>
        <dbReference type="Pfam" id="PF07564"/>
    </source>
</evidence>
<sequence length="496" mass="54103">MLKEHKKMYKAGKKWMVMALTSFAVMGSFADVAGNTVPSFMQTMTASADPNGTGSTVNSPAVDLPIAGGTVHFDSIEAAHVGKMMNLPQENAVMTAPDGETFDFQVRNVFVYLDDDGNLYAQMFGAGESHFYFTIHGFQWAPGNEFPSVDLRWNNSDGLGHNHDWGDRELPFTKLANGDYFKDWGLASTSYYTDAVCEIRWSSVLNHKYQNDYGDYKAPYIRFSTDAKRTADIAQHKQDITGSQDAKDLRLPDLDDAVAKAKAKIDQNDGLTNQQKTDLKKKIDTAYNNAQDNVHKDFRASNVNSDVDGGVNTIDDLGNTPGVDIPGARKTAINDLTDEATKIKQKISDDNGLTSDQKKQEDGLVDTDLTTYTNKINADKKADDINNDESAGITKIDGDYTAGNLDALKAAKKSALDQTAQTVINKINADNTLTSTEKTNQVNQVTADKNAAETKIDNDTTADQVVSDANVDLSSDYKPGDSLDKQKGGCEGESGR</sequence>
<evidence type="ECO:0000313" key="5">
    <source>
        <dbReference type="EMBL" id="MBS9338499.1"/>
    </source>
</evidence>
<dbReference type="NCBIfam" id="TIGR03715">
    <property type="entry name" value="KxYKxGKxW"/>
    <property type="match status" value="1"/>
</dbReference>
<comment type="caution">
    <text evidence="5">The sequence shown here is derived from an EMBL/GenBank/DDBJ whole genome shotgun (WGS) entry which is preliminary data.</text>
</comment>
<evidence type="ECO:0000313" key="6">
    <source>
        <dbReference type="Proteomes" id="UP001519504"/>
    </source>
</evidence>
<dbReference type="Proteomes" id="UP001519504">
    <property type="component" value="Unassembled WGS sequence"/>
</dbReference>
<feature type="domain" description="DUF1542" evidence="4">
    <location>
        <begin position="329"/>
        <end position="397"/>
    </location>
</feature>
<evidence type="ECO:0000256" key="3">
    <source>
        <dbReference type="SAM" id="SignalP"/>
    </source>
</evidence>
<feature type="signal peptide" evidence="3">
    <location>
        <begin position="1"/>
        <end position="30"/>
    </location>
</feature>
<dbReference type="Pfam" id="PF19258">
    <property type="entry name" value="KxYKxGKxW_sig"/>
    <property type="match status" value="1"/>
</dbReference>
<accession>A0ABS5QZ88</accession>
<keyword evidence="6" id="KW-1185">Reference proteome</keyword>
<evidence type="ECO:0000256" key="1">
    <source>
        <dbReference type="ARBA" id="ARBA00022729"/>
    </source>
</evidence>
<dbReference type="Pfam" id="PF07564">
    <property type="entry name" value="DUF1542"/>
    <property type="match status" value="2"/>
</dbReference>
<proteinExistence type="predicted"/>
<gene>
    <name evidence="5" type="ORF">G6R29_02460</name>
</gene>
<dbReference type="InterPro" id="IPR022263">
    <property type="entry name" value="KxYKxGKxW"/>
</dbReference>
<feature type="compositionally biased region" description="Basic and acidic residues" evidence="2">
    <location>
        <begin position="478"/>
        <end position="496"/>
    </location>
</feature>
<name>A0ABS5QZ88_9LACO</name>
<feature type="chain" id="PRO_5045128475" evidence="3">
    <location>
        <begin position="31"/>
        <end position="496"/>
    </location>
</feature>
<feature type="region of interest" description="Disordered" evidence="2">
    <location>
        <begin position="468"/>
        <end position="496"/>
    </location>
</feature>
<organism evidence="5 6">
    <name type="scientific">Fructobacillus broussonetiae</name>
    <dbReference type="NCBI Taxonomy" id="2713173"/>
    <lineage>
        <taxon>Bacteria</taxon>
        <taxon>Bacillati</taxon>
        <taxon>Bacillota</taxon>
        <taxon>Bacilli</taxon>
        <taxon>Lactobacillales</taxon>
        <taxon>Lactobacillaceae</taxon>
        <taxon>Fructobacillus</taxon>
    </lineage>
</organism>
<feature type="domain" description="DUF1542" evidence="4">
    <location>
        <begin position="253"/>
        <end position="316"/>
    </location>
</feature>
<protein>
    <submittedName>
        <fullName evidence="5">DUF1542 domain-containing protein</fullName>
    </submittedName>
</protein>
<dbReference type="RefSeq" id="WP_213808779.1">
    <property type="nucleotide sequence ID" value="NZ_JAAMFK010000002.1"/>
</dbReference>
<dbReference type="EMBL" id="JAAMFK010000002">
    <property type="protein sequence ID" value="MBS9338499.1"/>
    <property type="molecule type" value="Genomic_DNA"/>
</dbReference>
<reference evidence="5 6" key="1">
    <citation type="submission" date="2020-02" db="EMBL/GenBank/DDBJ databases">
        <title>Fructobacillus sp. isolated from paper mulberry of Taiwan.</title>
        <authorList>
            <person name="Lin S.-T."/>
        </authorList>
    </citation>
    <scope>NUCLEOTIDE SEQUENCE [LARGE SCALE GENOMIC DNA]</scope>
    <source>
        <strain evidence="5 6">M2-14</strain>
    </source>
</reference>
<dbReference type="InterPro" id="IPR011439">
    <property type="entry name" value="DUF1542"/>
</dbReference>
<keyword evidence="1 3" id="KW-0732">Signal</keyword>